<evidence type="ECO:0000256" key="6">
    <source>
        <dbReference type="ARBA" id="ARBA00023242"/>
    </source>
</evidence>
<sequence>MSSSGGPPTSGSGAGDDQMDVVVNATPDFTQLMGFDTDFFSNETGMINDYLMGVLSPLDYRTPMIENVSDGYNGMDRELVAAPVPSLLSLHHREPSAPLQITMVTEEAQSSMAESRVSSHARPAPQTSHGGGEVDASLDAIDDVIGSNPWAVSTVAYDKLTAEVVKHEHVLPESFTLPCRQTLSRYVASYIRGFYPHLPFVHIPTSCLENMAPVLLLTLAATGSFYGFEHTHGYAMILLAKSIITEKLEQRRRESTSRLVRTFPRYAELPSSSSGEHNASTRSRAMSQPVPTPVFDLELVQALVTLLMAMSWLDGPLADDALAMSSQLAAVTREALSHPLMEDGHETWRDWSLEEAKRRTLLSAYFVLNIQTICFNVPPQITTSEIKLALPCSEAEFKAPTSNAWLRLHQKRNLHDTDFQNCLKQLLSGKSLAKEVSASEFGNYMLVQALLVQIYFERQAASVLLSFPSSLGPSTIELYDSALAAWQTCWDSAIESALDPSSVHGPLAFNSTAILRLAHVHLGADLFSQCALNSRDPRVVAQAFEPHRTPILLGSEHLDKAVLHAIYALRIPVRVGIAFVARGRTGHWSVQHAISNFACALLLTHWLENIFSLVSSSGLHSLRHEERRLLSMIERLIEETHLHDGLGPKDCYPNRIRRLAIAAVKLWAETCQGIQVYELVHIMGETLSLVAESLESRL</sequence>
<dbReference type="GO" id="GO:0000785">
    <property type="term" value="C:chromatin"/>
    <property type="evidence" value="ECO:0007669"/>
    <property type="project" value="TreeGrafter"/>
</dbReference>
<reference evidence="9" key="1">
    <citation type="submission" date="2022-10" db="EMBL/GenBank/DDBJ databases">
        <title>Tapping the CABI collections for fungal endophytes: first genome assemblies for Collariella, Neodidymelliopsis, Ascochyta clinopodiicola, Didymella pomorum, Didymosphaeria variabile, Neocosmospora piperis and Neocucurbitaria cava.</title>
        <authorList>
            <person name="Hill R."/>
        </authorList>
    </citation>
    <scope>NUCLEOTIDE SEQUENCE</scope>
    <source>
        <strain evidence="9">IMI 366586</strain>
    </source>
</reference>
<evidence type="ECO:0000256" key="2">
    <source>
        <dbReference type="ARBA" id="ARBA00022723"/>
    </source>
</evidence>
<evidence type="ECO:0000256" key="7">
    <source>
        <dbReference type="SAM" id="MobiDB-lite"/>
    </source>
</evidence>
<protein>
    <recommendedName>
        <fullName evidence="8">Xylanolytic transcriptional activator regulatory domain-containing protein</fullName>
    </recommendedName>
</protein>
<dbReference type="Proteomes" id="UP001140502">
    <property type="component" value="Unassembled WGS sequence"/>
</dbReference>
<dbReference type="OrthoDB" id="654211at2759"/>
<keyword evidence="6" id="KW-0539">Nucleus</keyword>
<dbReference type="GO" id="GO:0008270">
    <property type="term" value="F:zinc ion binding"/>
    <property type="evidence" value="ECO:0007669"/>
    <property type="project" value="UniProtKB-KW"/>
</dbReference>
<dbReference type="AlphaFoldDB" id="A0A9W8WEX2"/>
<dbReference type="GO" id="GO:0006351">
    <property type="term" value="P:DNA-templated transcription"/>
    <property type="evidence" value="ECO:0007669"/>
    <property type="project" value="InterPro"/>
</dbReference>
<keyword evidence="3" id="KW-0677">Repeat</keyword>
<keyword evidence="2" id="KW-0479">Metal-binding</keyword>
<feature type="domain" description="Xylanolytic transcriptional activator regulatory" evidence="8">
    <location>
        <begin position="189"/>
        <end position="450"/>
    </location>
</feature>
<evidence type="ECO:0000256" key="5">
    <source>
        <dbReference type="ARBA" id="ARBA00022833"/>
    </source>
</evidence>
<keyword evidence="10" id="KW-1185">Reference proteome</keyword>
<proteinExistence type="predicted"/>
<evidence type="ECO:0000256" key="1">
    <source>
        <dbReference type="ARBA" id="ARBA00004123"/>
    </source>
</evidence>
<dbReference type="CDD" id="cd12148">
    <property type="entry name" value="fungal_TF_MHR"/>
    <property type="match status" value="1"/>
</dbReference>
<dbReference type="EMBL" id="JAPEUR010000087">
    <property type="protein sequence ID" value="KAJ4322071.1"/>
    <property type="molecule type" value="Genomic_DNA"/>
</dbReference>
<feature type="region of interest" description="Disordered" evidence="7">
    <location>
        <begin position="109"/>
        <end position="133"/>
    </location>
</feature>
<accession>A0A9W8WEX2</accession>
<comment type="caution">
    <text evidence="9">The sequence shown here is derived from an EMBL/GenBank/DDBJ whole genome shotgun (WGS) entry which is preliminary data.</text>
</comment>
<dbReference type="GO" id="GO:0000978">
    <property type="term" value="F:RNA polymerase II cis-regulatory region sequence-specific DNA binding"/>
    <property type="evidence" value="ECO:0007669"/>
    <property type="project" value="InterPro"/>
</dbReference>
<evidence type="ECO:0000256" key="4">
    <source>
        <dbReference type="ARBA" id="ARBA00022771"/>
    </source>
</evidence>
<feature type="compositionally biased region" description="Polar residues" evidence="7">
    <location>
        <begin position="109"/>
        <end position="118"/>
    </location>
</feature>
<dbReference type="PANTHER" id="PTHR40626">
    <property type="entry name" value="MIP31509P"/>
    <property type="match status" value="1"/>
</dbReference>
<organism evidence="9 10">
    <name type="scientific">Fusarium piperis</name>
    <dbReference type="NCBI Taxonomy" id="1435070"/>
    <lineage>
        <taxon>Eukaryota</taxon>
        <taxon>Fungi</taxon>
        <taxon>Dikarya</taxon>
        <taxon>Ascomycota</taxon>
        <taxon>Pezizomycotina</taxon>
        <taxon>Sordariomycetes</taxon>
        <taxon>Hypocreomycetidae</taxon>
        <taxon>Hypocreales</taxon>
        <taxon>Nectriaceae</taxon>
        <taxon>Fusarium</taxon>
        <taxon>Fusarium solani species complex</taxon>
    </lineage>
</organism>
<evidence type="ECO:0000259" key="8">
    <source>
        <dbReference type="Pfam" id="PF04082"/>
    </source>
</evidence>
<evidence type="ECO:0000256" key="3">
    <source>
        <dbReference type="ARBA" id="ARBA00022737"/>
    </source>
</evidence>
<comment type="subcellular location">
    <subcellularLocation>
        <location evidence="1">Nucleus</location>
    </subcellularLocation>
</comment>
<evidence type="ECO:0000313" key="9">
    <source>
        <dbReference type="EMBL" id="KAJ4322071.1"/>
    </source>
</evidence>
<gene>
    <name evidence="9" type="ORF">N0V84_005009</name>
</gene>
<keyword evidence="5" id="KW-0862">Zinc</keyword>
<keyword evidence="4" id="KW-0863">Zinc-finger</keyword>
<evidence type="ECO:0000313" key="10">
    <source>
        <dbReference type="Proteomes" id="UP001140502"/>
    </source>
</evidence>
<dbReference type="GO" id="GO:0000981">
    <property type="term" value="F:DNA-binding transcription factor activity, RNA polymerase II-specific"/>
    <property type="evidence" value="ECO:0007669"/>
    <property type="project" value="InterPro"/>
</dbReference>
<dbReference type="Pfam" id="PF04082">
    <property type="entry name" value="Fungal_trans"/>
    <property type="match status" value="1"/>
</dbReference>
<dbReference type="GO" id="GO:0005634">
    <property type="term" value="C:nucleus"/>
    <property type="evidence" value="ECO:0007669"/>
    <property type="project" value="UniProtKB-SubCell"/>
</dbReference>
<dbReference type="InterPro" id="IPR007219">
    <property type="entry name" value="XnlR_reg_dom"/>
</dbReference>
<dbReference type="InterPro" id="IPR051059">
    <property type="entry name" value="VerF-like"/>
</dbReference>
<dbReference type="PANTHER" id="PTHR40626:SF10">
    <property type="entry name" value="C2H2-TYPE DOMAIN-CONTAINING PROTEIN"/>
    <property type="match status" value="1"/>
</dbReference>
<name>A0A9W8WEX2_9HYPO</name>